<feature type="compositionally biased region" description="Basic and acidic residues" evidence="2">
    <location>
        <begin position="516"/>
        <end position="541"/>
    </location>
</feature>
<evidence type="ECO:0000256" key="1">
    <source>
        <dbReference type="SAM" id="Coils"/>
    </source>
</evidence>
<feature type="compositionally biased region" description="Basic and acidic residues" evidence="2">
    <location>
        <begin position="477"/>
        <end position="492"/>
    </location>
</feature>
<feature type="region of interest" description="Disordered" evidence="2">
    <location>
        <begin position="1"/>
        <end position="23"/>
    </location>
</feature>
<feature type="region of interest" description="Disordered" evidence="2">
    <location>
        <begin position="817"/>
        <end position="859"/>
    </location>
</feature>
<feature type="coiled-coil region" evidence="1">
    <location>
        <begin position="303"/>
        <end position="379"/>
    </location>
</feature>
<dbReference type="Gene3D" id="1.10.287.1490">
    <property type="match status" value="1"/>
</dbReference>
<dbReference type="EMBL" id="KE125096">
    <property type="protein sequence ID" value="EPB71666.1"/>
    <property type="molecule type" value="Genomic_DNA"/>
</dbReference>
<keyword evidence="1" id="KW-0175">Coiled coil</keyword>
<protein>
    <submittedName>
        <fullName evidence="3">M protein repeat protein</fullName>
    </submittedName>
</protein>
<evidence type="ECO:0000256" key="2">
    <source>
        <dbReference type="SAM" id="MobiDB-lite"/>
    </source>
</evidence>
<dbReference type="AlphaFoldDB" id="A0A0D6LNQ0"/>
<feature type="region of interest" description="Disordered" evidence="2">
    <location>
        <begin position="477"/>
        <end position="500"/>
    </location>
</feature>
<dbReference type="PANTHER" id="PTHR45615:SF72">
    <property type="entry name" value="CHROMOSOME UNDETERMINED SCAFFOLD_67, WHOLE GENOME SHOTGUN SEQUENCE"/>
    <property type="match status" value="1"/>
</dbReference>
<gene>
    <name evidence="3" type="ORF">ANCCEY_09241</name>
</gene>
<feature type="region of interest" description="Disordered" evidence="2">
    <location>
        <begin position="516"/>
        <end position="548"/>
    </location>
</feature>
<feature type="compositionally biased region" description="Basic residues" evidence="2">
    <location>
        <begin position="845"/>
        <end position="859"/>
    </location>
</feature>
<accession>A0A0D6LNQ0</accession>
<feature type="coiled-coil region" evidence="1">
    <location>
        <begin position="185"/>
        <end position="233"/>
    </location>
</feature>
<keyword evidence="4" id="KW-1185">Reference proteome</keyword>
<dbReference type="PANTHER" id="PTHR45615">
    <property type="entry name" value="MYOSIN HEAVY CHAIN, NON-MUSCLE"/>
    <property type="match status" value="1"/>
</dbReference>
<evidence type="ECO:0000313" key="3">
    <source>
        <dbReference type="EMBL" id="EPB71666.1"/>
    </source>
</evidence>
<feature type="coiled-coil region" evidence="1">
    <location>
        <begin position="408"/>
        <end position="477"/>
    </location>
</feature>
<sequence length="859" mass="100074">MSSSRDKQAKKLAEEQKKTSELEQKLRELNKGMHTAQLQVRTEKEQKTERIDKVNVLTQKIRQLEIQLADRTAKSDINSDLVKKMETDTQTLVQELNRQKQSVRFAEQLRSELNSFVIGGNLLQNAEIVRQNDELRATCKTLDEELTHVRTALEKKTSTSKQAMADLLNNYKESEKNSVERAAECEQLKAQLRSASAKVERLEKRRTELETRLEEGEARNSELMRKIHQYERSAKMALNMAGSQTPLRAGQSIVDITKATSSSGIGESISVLRTTSSTHDLSFRMSPERNVHFPDTDKPMDISSSMEITLRYLKERIEQLERDKAELTNDLMYHRDEMQKNVAKTNEAVNAMQSLERRVHDLQSENENLESRLATQRQLYVSNEETMRAKDLEHRGLKAKIMSAELHIREKDSKINQLMSQLEALRLELSQMGAEKQKLSSMAKGTEHEMRAIEHDSRRLQEERDQLARRLSELESEYKQPGYHGRDGHWDGPEPFGASRSKLNDVELELVQTKRHLEESRRQQRKDREHVEKLQSEERHWKQAAVSAKKSSEDYHKTIFEEKITHLQHNHDALVSKNDALAVEIDRLRSELRESNHRNNLLNQKLAESERNVEDAKQSRKTMTQQIVAFQKAESEWSKLEREMREELVMLRKERLVLTSEVEELKRKLVRVEVEKKELDGFRARLDREVASLKKHVEALEEEKSRTEIAVRNTLSERKAIDKSLAAMEKENTELYRNCAQLQSQIAQLERDTGNRNVTKMLKDQGELETRISKLTMEKRQLEMVIEQKEQNFAHKRKMMESQLSLLRDQLEAEKKRRLELQQRGAGSAAAPERHFSRASDLRMSRSKSIQRQKSPFRV</sequence>
<feature type="compositionally biased region" description="Basic and acidic residues" evidence="2">
    <location>
        <begin position="832"/>
        <end position="844"/>
    </location>
</feature>
<reference evidence="3 4" key="1">
    <citation type="submission" date="2013-05" db="EMBL/GenBank/DDBJ databases">
        <title>Draft genome of the parasitic nematode Anyclostoma ceylanicum.</title>
        <authorList>
            <person name="Mitreva M."/>
        </authorList>
    </citation>
    <scope>NUCLEOTIDE SEQUENCE [LARGE SCALE GENOMIC DNA]</scope>
</reference>
<evidence type="ECO:0000313" key="4">
    <source>
        <dbReference type="Proteomes" id="UP000054495"/>
    </source>
</evidence>
<name>A0A0D6LNQ0_9BILA</name>
<organism evidence="3 4">
    <name type="scientific">Ancylostoma ceylanicum</name>
    <dbReference type="NCBI Taxonomy" id="53326"/>
    <lineage>
        <taxon>Eukaryota</taxon>
        <taxon>Metazoa</taxon>
        <taxon>Ecdysozoa</taxon>
        <taxon>Nematoda</taxon>
        <taxon>Chromadorea</taxon>
        <taxon>Rhabditida</taxon>
        <taxon>Rhabditina</taxon>
        <taxon>Rhabditomorpha</taxon>
        <taxon>Strongyloidea</taxon>
        <taxon>Ancylostomatidae</taxon>
        <taxon>Ancylostomatinae</taxon>
        <taxon>Ancylostoma</taxon>
    </lineage>
</organism>
<proteinExistence type="predicted"/>
<dbReference type="Proteomes" id="UP000054495">
    <property type="component" value="Unassembled WGS sequence"/>
</dbReference>